<organism evidence="1 2">
    <name type="scientific">Bradyrhizobium barranii</name>
    <dbReference type="NCBI Taxonomy" id="2992140"/>
    <lineage>
        <taxon>Bacteria</taxon>
        <taxon>Pseudomonadati</taxon>
        <taxon>Pseudomonadota</taxon>
        <taxon>Alphaproteobacteria</taxon>
        <taxon>Hyphomicrobiales</taxon>
        <taxon>Nitrobacteraceae</taxon>
        <taxon>Bradyrhizobium</taxon>
    </lineage>
</organism>
<gene>
    <name evidence="1" type="ORF">BjapCC829_24180</name>
</gene>
<accession>A0ABY3QB12</accession>
<sequence>MARQQKNTGSTRLVAGKKDSLDVFRLPTSGQTDPTSQSILVPNEEMVALGRVLLTSVACDEHLNELTLRNGADRIRRSLIEIERQVMQRL</sequence>
<dbReference type="EMBL" id="CP088100">
    <property type="protein sequence ID" value="UFW83080.1"/>
    <property type="molecule type" value="Genomic_DNA"/>
</dbReference>
<keyword evidence="2" id="KW-1185">Reference proteome</keyword>
<evidence type="ECO:0000313" key="1">
    <source>
        <dbReference type="EMBL" id="UFW83080.1"/>
    </source>
</evidence>
<dbReference type="Proteomes" id="UP001430990">
    <property type="component" value="Chromosome"/>
</dbReference>
<dbReference type="RefSeq" id="WP_231142029.1">
    <property type="nucleotide sequence ID" value="NZ_CP088100.1"/>
</dbReference>
<reference evidence="1" key="1">
    <citation type="submission" date="2021-11" db="EMBL/GenBank/DDBJ databases">
        <title>Australian commercial rhizobial inoculants.</title>
        <authorList>
            <person name="Kohlmeier M.G."/>
            <person name="O'Hara G.W."/>
            <person name="Colombi E."/>
            <person name="Ramsay J.P."/>
            <person name="Terpolilli J."/>
        </authorList>
    </citation>
    <scope>NUCLEOTIDE SEQUENCE</scope>
    <source>
        <strain evidence="1">CC829</strain>
    </source>
</reference>
<protein>
    <submittedName>
        <fullName evidence="1">Uncharacterized protein</fullName>
    </submittedName>
</protein>
<proteinExistence type="predicted"/>
<evidence type="ECO:0000313" key="2">
    <source>
        <dbReference type="Proteomes" id="UP001430990"/>
    </source>
</evidence>
<name>A0ABY3QB12_9BRAD</name>